<accession>A0A4R3KS73</accession>
<name>A0A4R3KS73_9FIRM</name>
<gene>
    <name evidence="1" type="ORF">EDD65_1094</name>
</gene>
<dbReference type="RefSeq" id="WP_132028176.1">
    <property type="nucleotide sequence ID" value="NZ_CP068564.1"/>
</dbReference>
<keyword evidence="2" id="KW-1185">Reference proteome</keyword>
<organism evidence="1 2">
    <name type="scientific">Keratinibaculum paraultunense</name>
    <dbReference type="NCBI Taxonomy" id="1278232"/>
    <lineage>
        <taxon>Bacteria</taxon>
        <taxon>Bacillati</taxon>
        <taxon>Bacillota</taxon>
        <taxon>Tissierellia</taxon>
        <taxon>Tissierellales</taxon>
        <taxon>Tepidimicrobiaceae</taxon>
        <taxon>Keratinibaculum</taxon>
    </lineage>
</organism>
<dbReference type="Proteomes" id="UP000294567">
    <property type="component" value="Unassembled WGS sequence"/>
</dbReference>
<evidence type="ECO:0000313" key="1">
    <source>
        <dbReference type="EMBL" id="TCS87964.1"/>
    </source>
</evidence>
<dbReference type="OrthoDB" id="9912521at2"/>
<sequence length="226" mass="24499">MKKLSVILSIFLLVAMTGNVYGASIFETGIWRETGQLSNGISYGIRAMTEEEKVAFESGDISQIKAAFEPKETREIDIFKTGDWRETGKLSNGMSYGIRAMTEEEKAAFESNDETEISLFSYSWSGNVNVPISNSSGTNGKQLGSAFIISPDSYAAIGVGSLPSTMPTVNISAAFTNGMDSDWVPNVRANEVVVIDPGSYSNYEMVVKVSTYESKSASAKFSISTY</sequence>
<evidence type="ECO:0000313" key="2">
    <source>
        <dbReference type="Proteomes" id="UP000294567"/>
    </source>
</evidence>
<proteinExistence type="predicted"/>
<reference evidence="1 2" key="1">
    <citation type="submission" date="2019-03" db="EMBL/GenBank/DDBJ databases">
        <title>Genomic Encyclopedia of Type Strains, Phase IV (KMG-IV): sequencing the most valuable type-strain genomes for metagenomic binning, comparative biology and taxonomic classification.</title>
        <authorList>
            <person name="Goeker M."/>
        </authorList>
    </citation>
    <scope>NUCLEOTIDE SEQUENCE [LARGE SCALE GENOMIC DNA]</scope>
    <source>
        <strain evidence="1 2">DSM 26752</strain>
    </source>
</reference>
<protein>
    <submittedName>
        <fullName evidence="1">Uncharacterized protein</fullName>
    </submittedName>
</protein>
<dbReference type="EMBL" id="SMAE01000009">
    <property type="protein sequence ID" value="TCS87964.1"/>
    <property type="molecule type" value="Genomic_DNA"/>
</dbReference>
<dbReference type="AlphaFoldDB" id="A0A4R3KS73"/>
<comment type="caution">
    <text evidence="1">The sequence shown here is derived from an EMBL/GenBank/DDBJ whole genome shotgun (WGS) entry which is preliminary data.</text>
</comment>